<dbReference type="KEGG" id="sya:A6768_11115"/>
<evidence type="ECO:0000313" key="3">
    <source>
        <dbReference type="Proteomes" id="UP000219422"/>
    </source>
</evidence>
<organism evidence="2 3">
    <name type="scientific">Sphingobium yanoikuyae</name>
    <name type="common">Sphingomonas yanoikuyae</name>
    <dbReference type="NCBI Taxonomy" id="13690"/>
    <lineage>
        <taxon>Bacteria</taxon>
        <taxon>Pseudomonadati</taxon>
        <taxon>Pseudomonadota</taxon>
        <taxon>Alphaproteobacteria</taxon>
        <taxon>Sphingomonadales</taxon>
        <taxon>Sphingomonadaceae</taxon>
        <taxon>Sphingobium</taxon>
    </lineage>
</organism>
<dbReference type="GeneID" id="57777391"/>
<gene>
    <name evidence="2" type="ORF">A6768_11115</name>
</gene>
<protein>
    <submittedName>
        <fullName evidence="2">Uncharacterized protein</fullName>
    </submittedName>
</protein>
<evidence type="ECO:0000256" key="1">
    <source>
        <dbReference type="SAM" id="Phobius"/>
    </source>
</evidence>
<sequence length="207" mass="22784">MIQQDPQQDDPVEAFDAVRRELSLLRHALEGLTAAREKIPDYSATLAQINKSLGVHAHKLDMIQSRPAMEMTPEALVERIIASAQIARAEDRTMLYEAQDGFSRKASQIDRMIARGRGAAEQELQVILFCLGGFLSGILLWTTLPGAVARSLPESWHVPERMAARMMGMKQIDAGRRMIVTAPERTDENVVNAIGDNASGIAHPATD</sequence>
<keyword evidence="1" id="KW-0472">Membrane</keyword>
<keyword evidence="1" id="KW-0812">Transmembrane</keyword>
<feature type="transmembrane region" description="Helical" evidence="1">
    <location>
        <begin position="124"/>
        <end position="144"/>
    </location>
</feature>
<proteinExistence type="predicted"/>
<evidence type="ECO:0000313" key="2">
    <source>
        <dbReference type="EMBL" id="ATI80495.1"/>
    </source>
</evidence>
<dbReference type="EMBL" id="CP023741">
    <property type="protein sequence ID" value="ATI80495.1"/>
    <property type="molecule type" value="Genomic_DNA"/>
</dbReference>
<dbReference type="InterPro" id="IPR046121">
    <property type="entry name" value="DUF6118"/>
</dbReference>
<accession>A0A291MZX0</accession>
<keyword evidence="1" id="KW-1133">Transmembrane helix</keyword>
<name>A0A291MZX0_SPHYA</name>
<dbReference type="Pfam" id="PF19613">
    <property type="entry name" value="DUF6118"/>
    <property type="match status" value="1"/>
</dbReference>
<dbReference type="AlphaFoldDB" id="A0A291MZX0"/>
<dbReference type="RefSeq" id="WP_097383627.1">
    <property type="nucleotide sequence ID" value="NZ_CP023741.1"/>
</dbReference>
<dbReference type="Proteomes" id="UP000219422">
    <property type="component" value="Chromosome"/>
</dbReference>
<reference evidence="2 3" key="1">
    <citation type="submission" date="2017-10" db="EMBL/GenBank/DDBJ databases">
        <title>Sphingobium yanoikuyae S72.</title>
        <authorList>
            <person name="Sanchez E."/>
            <person name="Bustos P."/>
            <person name="Mendoza P."/>
            <person name="Guo X."/>
            <person name="Mendoza A."/>
        </authorList>
    </citation>
    <scope>NUCLEOTIDE SEQUENCE [LARGE SCALE GENOMIC DNA]</scope>
    <source>
        <strain evidence="2 3">S72</strain>
    </source>
</reference>